<evidence type="ECO:0000256" key="3">
    <source>
        <dbReference type="ARBA" id="ARBA00022737"/>
    </source>
</evidence>
<keyword evidence="5" id="KW-0411">Iron-sulfur</keyword>
<comment type="caution">
    <text evidence="7">The sequence shown here is derived from an EMBL/GenBank/DDBJ whole genome shotgun (WGS) entry which is preliminary data.</text>
</comment>
<dbReference type="Proteomes" id="UP001354971">
    <property type="component" value="Unassembled WGS sequence"/>
</dbReference>
<keyword evidence="1" id="KW-0004">4Fe-4S</keyword>
<evidence type="ECO:0000313" key="8">
    <source>
        <dbReference type="Proteomes" id="UP001354971"/>
    </source>
</evidence>
<evidence type="ECO:0000256" key="1">
    <source>
        <dbReference type="ARBA" id="ARBA00022485"/>
    </source>
</evidence>
<evidence type="ECO:0000259" key="6">
    <source>
        <dbReference type="Pfam" id="PF02754"/>
    </source>
</evidence>
<keyword evidence="4" id="KW-0408">Iron</keyword>
<dbReference type="RefSeq" id="WP_330198326.1">
    <property type="nucleotide sequence ID" value="NZ_JAZDRP010000002.1"/>
</dbReference>
<evidence type="ECO:0000256" key="5">
    <source>
        <dbReference type="ARBA" id="ARBA00023014"/>
    </source>
</evidence>
<dbReference type="PANTHER" id="PTHR32479">
    <property type="entry name" value="GLYCOLATE OXIDASE IRON-SULFUR SUBUNIT"/>
    <property type="match status" value="1"/>
</dbReference>
<dbReference type="EMBL" id="JAZDRP010000002">
    <property type="protein sequence ID" value="MEE2525667.1"/>
    <property type="molecule type" value="Genomic_DNA"/>
</dbReference>
<accession>A0ABU7LP55</accession>
<feature type="domain" description="Cysteine-rich" evidence="6">
    <location>
        <begin position="209"/>
        <end position="293"/>
    </location>
</feature>
<keyword evidence="3" id="KW-0677">Repeat</keyword>
<protein>
    <submittedName>
        <fullName evidence="7">Heterodisulfide reductase-related iron-sulfur binding cluster</fullName>
    </submittedName>
</protein>
<dbReference type="Pfam" id="PF02754">
    <property type="entry name" value="CCG"/>
    <property type="match status" value="1"/>
</dbReference>
<organism evidence="7 8">
    <name type="scientific">Hyphobacterium lacteum</name>
    <dbReference type="NCBI Taxonomy" id="3116575"/>
    <lineage>
        <taxon>Bacteria</taxon>
        <taxon>Pseudomonadati</taxon>
        <taxon>Pseudomonadota</taxon>
        <taxon>Alphaproteobacteria</taxon>
        <taxon>Maricaulales</taxon>
        <taxon>Maricaulaceae</taxon>
        <taxon>Hyphobacterium</taxon>
    </lineage>
</organism>
<evidence type="ECO:0000256" key="4">
    <source>
        <dbReference type="ARBA" id="ARBA00023004"/>
    </source>
</evidence>
<keyword evidence="2" id="KW-0479">Metal-binding</keyword>
<keyword evidence="8" id="KW-1185">Reference proteome</keyword>
<dbReference type="PANTHER" id="PTHR32479:SF19">
    <property type="entry name" value="ANAEROBIC GLYCEROL-3-PHOSPHATE DEHYDROGENASE SUBUNIT C"/>
    <property type="match status" value="1"/>
</dbReference>
<dbReference type="InterPro" id="IPR004017">
    <property type="entry name" value="Cys_rich_dom"/>
</dbReference>
<reference evidence="7 8" key="1">
    <citation type="submission" date="2024-01" db="EMBL/GenBank/DDBJ databases">
        <title>Hyphobacterium bacterium isolated from marine sediment.</title>
        <authorList>
            <person name="Zhao S."/>
        </authorList>
    </citation>
    <scope>NUCLEOTIDE SEQUENCE [LARGE SCALE GENOMIC DNA]</scope>
    <source>
        <strain evidence="8">HN65</strain>
    </source>
</reference>
<proteinExistence type="predicted"/>
<sequence length="451" mass="50180">MTDTPEQPREGSLDAPIRHPIDWQNPEFYDEDAFDKEFRRQAEVCNSCRRCFNLCDSFPVLFDAVDESENFEVDDLTKKDIKATVDGCTLCDMCFLTKCPYVPPHEFNIDFPHLMLRYRAIQQKKGEISFADNQLVKTDRNGTLARPVAGIVNWATNKNNKGVRTLINTLGDIHPEAELPKFNTRTLTARAKAKREINAEAPAHGKRKIAVYATCFGEYNKPEIGEATLDVLAKNGIDPKVVYPGCCGMPELEQGNLDKVAANARKVAKVLRPLVDEGYTIMGLVPSCTLMLKFEWPLILPDDEDVKALSAATMDFDQLIVDIAKNEGLADGLTPLRGGVTLHISCHSRAQNIGQKSTEMLNLIPRTEINVIERCSGHGGSWGVKKENHDTAIKVGTPVFRKALDFHNTFVSSTCPLSCDHIKTGIDTVQSESAPARTWHPIEIFAKAYGF</sequence>
<gene>
    <name evidence="7" type="ORF">V0U79_04755</name>
</gene>
<name>A0ABU7LP55_9PROT</name>
<evidence type="ECO:0000256" key="2">
    <source>
        <dbReference type="ARBA" id="ARBA00022723"/>
    </source>
</evidence>
<evidence type="ECO:0000313" key="7">
    <source>
        <dbReference type="EMBL" id="MEE2525667.1"/>
    </source>
</evidence>